<dbReference type="InterPro" id="IPR001128">
    <property type="entry name" value="Cyt_P450"/>
</dbReference>
<dbReference type="Gene3D" id="1.10.630.10">
    <property type="entry name" value="Cytochrome P450"/>
    <property type="match status" value="1"/>
</dbReference>
<reference evidence="7" key="1">
    <citation type="journal article" date="2020" name="Stud. Mycol.">
        <title>101 Dothideomycetes genomes: a test case for predicting lifestyles and emergence of pathogens.</title>
        <authorList>
            <person name="Haridas S."/>
            <person name="Albert R."/>
            <person name="Binder M."/>
            <person name="Bloem J."/>
            <person name="Labutti K."/>
            <person name="Salamov A."/>
            <person name="Andreopoulos B."/>
            <person name="Baker S."/>
            <person name="Barry K."/>
            <person name="Bills G."/>
            <person name="Bluhm B."/>
            <person name="Cannon C."/>
            <person name="Castanera R."/>
            <person name="Culley D."/>
            <person name="Daum C."/>
            <person name="Ezra D."/>
            <person name="Gonzalez J."/>
            <person name="Henrissat B."/>
            <person name="Kuo A."/>
            <person name="Liang C."/>
            <person name="Lipzen A."/>
            <person name="Lutzoni F."/>
            <person name="Magnuson J."/>
            <person name="Mondo S."/>
            <person name="Nolan M."/>
            <person name="Ohm R."/>
            <person name="Pangilinan J."/>
            <person name="Park H.-J."/>
            <person name="Ramirez L."/>
            <person name="Alfaro M."/>
            <person name="Sun H."/>
            <person name="Tritt A."/>
            <person name="Yoshinaga Y."/>
            <person name="Zwiers L.-H."/>
            <person name="Turgeon B."/>
            <person name="Goodwin S."/>
            <person name="Spatafora J."/>
            <person name="Crous P."/>
            <person name="Grigoriev I."/>
        </authorList>
    </citation>
    <scope>NUCLEOTIDE SEQUENCE</scope>
    <source>
        <strain evidence="7">CBS 207.26</strain>
    </source>
</reference>
<evidence type="ECO:0000256" key="2">
    <source>
        <dbReference type="ARBA" id="ARBA00010617"/>
    </source>
</evidence>
<evidence type="ECO:0000256" key="4">
    <source>
        <dbReference type="ARBA" id="ARBA00023004"/>
    </source>
</evidence>
<keyword evidence="6" id="KW-0472">Membrane</keyword>
<dbReference type="InterPro" id="IPR002401">
    <property type="entry name" value="Cyt_P450_E_grp-I"/>
</dbReference>
<accession>A0A6A6DMJ4</accession>
<keyword evidence="6" id="KW-1133">Transmembrane helix</keyword>
<protein>
    <submittedName>
        <fullName evidence="7">Cytochrome P450</fullName>
    </submittedName>
</protein>
<organism evidence="7 8">
    <name type="scientific">Zopfia rhizophila CBS 207.26</name>
    <dbReference type="NCBI Taxonomy" id="1314779"/>
    <lineage>
        <taxon>Eukaryota</taxon>
        <taxon>Fungi</taxon>
        <taxon>Dikarya</taxon>
        <taxon>Ascomycota</taxon>
        <taxon>Pezizomycotina</taxon>
        <taxon>Dothideomycetes</taxon>
        <taxon>Dothideomycetes incertae sedis</taxon>
        <taxon>Zopfiaceae</taxon>
        <taxon>Zopfia</taxon>
    </lineage>
</organism>
<dbReference type="AlphaFoldDB" id="A0A6A6DMJ4"/>
<dbReference type="PANTHER" id="PTHR24305">
    <property type="entry name" value="CYTOCHROME P450"/>
    <property type="match status" value="1"/>
</dbReference>
<dbReference type="GO" id="GO:0004497">
    <property type="term" value="F:monooxygenase activity"/>
    <property type="evidence" value="ECO:0007669"/>
    <property type="project" value="InterPro"/>
</dbReference>
<dbReference type="OrthoDB" id="3934656at2759"/>
<name>A0A6A6DMJ4_9PEZI</name>
<dbReference type="InterPro" id="IPR036396">
    <property type="entry name" value="Cyt_P450_sf"/>
</dbReference>
<evidence type="ECO:0000256" key="1">
    <source>
        <dbReference type="ARBA" id="ARBA00001971"/>
    </source>
</evidence>
<feature type="binding site" description="axial binding residue" evidence="5">
    <location>
        <position position="462"/>
    </location>
    <ligand>
        <name>heme</name>
        <dbReference type="ChEBI" id="CHEBI:30413"/>
    </ligand>
    <ligandPart>
        <name>Fe</name>
        <dbReference type="ChEBI" id="CHEBI:18248"/>
    </ligandPart>
</feature>
<evidence type="ECO:0000313" key="7">
    <source>
        <dbReference type="EMBL" id="KAF2179608.1"/>
    </source>
</evidence>
<dbReference type="PANTHER" id="PTHR24305:SF232">
    <property type="entry name" value="P450, PUTATIVE (EUROFUNG)-RELATED"/>
    <property type="match status" value="1"/>
</dbReference>
<keyword evidence="3 5" id="KW-0479">Metal-binding</keyword>
<keyword evidence="5" id="KW-0349">Heme</keyword>
<keyword evidence="8" id="KW-1185">Reference proteome</keyword>
<feature type="transmembrane region" description="Helical" evidence="6">
    <location>
        <begin position="6"/>
        <end position="26"/>
    </location>
</feature>
<dbReference type="EMBL" id="ML994665">
    <property type="protein sequence ID" value="KAF2179608.1"/>
    <property type="molecule type" value="Genomic_DNA"/>
</dbReference>
<comment type="similarity">
    <text evidence="2">Belongs to the cytochrome P450 family.</text>
</comment>
<dbReference type="Proteomes" id="UP000800200">
    <property type="component" value="Unassembled WGS sequence"/>
</dbReference>
<evidence type="ECO:0000256" key="6">
    <source>
        <dbReference type="SAM" id="Phobius"/>
    </source>
</evidence>
<evidence type="ECO:0000256" key="3">
    <source>
        <dbReference type="ARBA" id="ARBA00022723"/>
    </source>
</evidence>
<proteinExistence type="inferred from homology"/>
<evidence type="ECO:0000256" key="5">
    <source>
        <dbReference type="PIRSR" id="PIRSR602401-1"/>
    </source>
</evidence>
<gene>
    <name evidence="7" type="ORF">K469DRAFT_640990</name>
</gene>
<keyword evidence="4 5" id="KW-0408">Iron</keyword>
<dbReference type="PRINTS" id="PR00385">
    <property type="entry name" value="P450"/>
</dbReference>
<dbReference type="SUPFAM" id="SSF48264">
    <property type="entry name" value="Cytochrome P450"/>
    <property type="match status" value="1"/>
</dbReference>
<dbReference type="GO" id="GO:0005506">
    <property type="term" value="F:iron ion binding"/>
    <property type="evidence" value="ECO:0007669"/>
    <property type="project" value="InterPro"/>
</dbReference>
<keyword evidence="6" id="KW-0812">Transmembrane</keyword>
<dbReference type="InterPro" id="IPR050121">
    <property type="entry name" value="Cytochrome_P450_monoxygenase"/>
</dbReference>
<sequence>MNVIAIIRAVVLSPFYLLVVSLKLLLLAKLLYRWNFPLSQIPGPKAAIWTRFWWIKLISRSKTDKEMVRLYKEYGRCSPVVRIAPQSILVSDPDTTRIVLAVGSEFKRGPWFDSLRLDPATTNVVSERDPKKHQQLRAILSSGLSGKDVLDMEPTVDEHIGEYLRMLDEKSASANGNAIKLDLSQSIPHLTLDIITHLCLGESFQCIENENDRYGFLDALNCGMIFQQYISVLLEATNLLLYLGKLPFVRSRLFPNVNSSDGIGRVMLVIRKAVERKLAENEKGAPKKDMLDSFLSRGLSINQATSELVVVISSGVGATSYAIQGIIRSIVANPDVVRKLQNEIDEVIAKRGKKSLRRVENSVIKQMPYLQACISEGLRMYPPIFSQLRERVVPPEGVVLHGYAVPGGTFVGFNSVASQLNPIYGDKFEEFHPERWLIDDEIRLKRMHRNLELVFGHGSSKCLGVNMANVELNKIIFELFRNYDISFANPEVPWKARGDFVLSDFHVTIERRGTQCICNSISSHE</sequence>
<comment type="cofactor">
    <cofactor evidence="1 5">
        <name>heme</name>
        <dbReference type="ChEBI" id="CHEBI:30413"/>
    </cofactor>
</comment>
<dbReference type="GO" id="GO:0020037">
    <property type="term" value="F:heme binding"/>
    <property type="evidence" value="ECO:0007669"/>
    <property type="project" value="InterPro"/>
</dbReference>
<dbReference type="PRINTS" id="PR00463">
    <property type="entry name" value="EP450I"/>
</dbReference>
<dbReference type="Pfam" id="PF00067">
    <property type="entry name" value="p450"/>
    <property type="match status" value="1"/>
</dbReference>
<evidence type="ECO:0000313" key="8">
    <source>
        <dbReference type="Proteomes" id="UP000800200"/>
    </source>
</evidence>
<dbReference type="GO" id="GO:0016705">
    <property type="term" value="F:oxidoreductase activity, acting on paired donors, with incorporation or reduction of molecular oxygen"/>
    <property type="evidence" value="ECO:0007669"/>
    <property type="project" value="InterPro"/>
</dbReference>